<accession>A0A7K1FQ61</accession>
<gene>
    <name evidence="3" type="ORF">GIS00_20260</name>
</gene>
<dbReference type="Proteomes" id="UP000460221">
    <property type="component" value="Unassembled WGS sequence"/>
</dbReference>
<dbReference type="InterPro" id="IPR043129">
    <property type="entry name" value="ATPase_NBD"/>
</dbReference>
<dbReference type="Pfam" id="PF05378">
    <property type="entry name" value="Hydant_A_N"/>
    <property type="match status" value="1"/>
</dbReference>
<dbReference type="SUPFAM" id="SSF53067">
    <property type="entry name" value="Actin-like ATPase domain"/>
    <property type="match status" value="1"/>
</dbReference>
<organism evidence="3 4">
    <name type="scientific">Nakamurella alba</name>
    <dbReference type="NCBI Taxonomy" id="2665158"/>
    <lineage>
        <taxon>Bacteria</taxon>
        <taxon>Bacillati</taxon>
        <taxon>Actinomycetota</taxon>
        <taxon>Actinomycetes</taxon>
        <taxon>Nakamurellales</taxon>
        <taxon>Nakamurellaceae</taxon>
        <taxon>Nakamurella</taxon>
    </lineage>
</organism>
<name>A0A7K1FQ61_9ACTN</name>
<feature type="domain" description="Hydantoinase A/oxoprolinase" evidence="1">
    <location>
        <begin position="203"/>
        <end position="500"/>
    </location>
</feature>
<protein>
    <submittedName>
        <fullName evidence="3">Hydantoinase/oxoprolinase family protein</fullName>
    </submittedName>
</protein>
<keyword evidence="4" id="KW-1185">Reference proteome</keyword>
<reference evidence="3 4" key="1">
    <citation type="submission" date="2019-11" db="EMBL/GenBank/DDBJ databases">
        <authorList>
            <person name="Jiang L.-Q."/>
        </authorList>
    </citation>
    <scope>NUCLEOTIDE SEQUENCE [LARGE SCALE GENOMIC DNA]</scope>
    <source>
        <strain evidence="3 4">YIM 132087</strain>
    </source>
</reference>
<dbReference type="Pfam" id="PF01968">
    <property type="entry name" value="Hydantoinase_A"/>
    <property type="match status" value="1"/>
</dbReference>
<feature type="domain" description="Hydantoinase/oxoprolinase N-terminal" evidence="2">
    <location>
        <begin position="5"/>
        <end position="180"/>
    </location>
</feature>
<dbReference type="GO" id="GO:0006749">
    <property type="term" value="P:glutathione metabolic process"/>
    <property type="evidence" value="ECO:0007669"/>
    <property type="project" value="TreeGrafter"/>
</dbReference>
<dbReference type="AlphaFoldDB" id="A0A7K1FQ61"/>
<evidence type="ECO:0000259" key="1">
    <source>
        <dbReference type="Pfam" id="PF01968"/>
    </source>
</evidence>
<dbReference type="RefSeq" id="WP_154770293.1">
    <property type="nucleotide sequence ID" value="NZ_WLYK01000009.1"/>
</dbReference>
<evidence type="ECO:0000259" key="2">
    <source>
        <dbReference type="Pfam" id="PF05378"/>
    </source>
</evidence>
<dbReference type="PANTHER" id="PTHR11365:SF23">
    <property type="entry name" value="HYPOTHETICAL 5-OXOPROLINASE (EUROFUNG)-RELATED"/>
    <property type="match status" value="1"/>
</dbReference>
<dbReference type="GO" id="GO:0017168">
    <property type="term" value="F:5-oxoprolinase (ATP-hydrolyzing) activity"/>
    <property type="evidence" value="ECO:0007669"/>
    <property type="project" value="TreeGrafter"/>
</dbReference>
<dbReference type="InterPro" id="IPR008040">
    <property type="entry name" value="Hydant_A_N"/>
</dbReference>
<proteinExistence type="predicted"/>
<dbReference type="InterPro" id="IPR045079">
    <property type="entry name" value="Oxoprolinase-like"/>
</dbReference>
<dbReference type="InterPro" id="IPR002821">
    <property type="entry name" value="Hydantoinase_A"/>
</dbReference>
<comment type="caution">
    <text evidence="3">The sequence shown here is derived from an EMBL/GenBank/DDBJ whole genome shotgun (WGS) entry which is preliminary data.</text>
</comment>
<evidence type="ECO:0000313" key="4">
    <source>
        <dbReference type="Proteomes" id="UP000460221"/>
    </source>
</evidence>
<dbReference type="GO" id="GO:0005829">
    <property type="term" value="C:cytosol"/>
    <property type="evidence" value="ECO:0007669"/>
    <property type="project" value="TreeGrafter"/>
</dbReference>
<dbReference type="EMBL" id="WLYK01000009">
    <property type="protein sequence ID" value="MTD16277.1"/>
    <property type="molecule type" value="Genomic_DNA"/>
</dbReference>
<sequence>MTGWRIGADVGGTFTDVVAIGPDGTHAAVKVHSTPDDYSRGIAEGVAAIMARCGIPADAVGLLAHGTTVVTNTILERRGGPTALITTRGFRDVLELGRMRVPRLYDMLWVKPEPLVARQFRFEVDERLDPTGAVVTPLDEAGVEAIAGELDRHGIRSVAICLLHSYADGTHERRLAELLTTRLPGLDISLSHEVLARPGEYERTSTTVVNAYVRPAVREYFAGVAARLSGAGLRVPVHVMQSDGGLVGLATAGELPVTVIESGPAAGVVAAQRVAGDLGVARALSFDMGGTTAKACLVEDGRVVMAEEFAVGAELSVGSRVFSGGGFAVRAPALDIAEVGAGGGSLLRVDEGGLLRVGPRSAGARPGPVAYGRGGTEPTITDAGLVLGYLDDIADGTVTLDRAAAEDAIRDRIAAPLELTVDEAASGARRIATTTMARTLKAVSTERGHDPRDFTLIAFGGNGPGYACDIAEELGIRTVLVPPLAGVFSAVGLATAPVRRAFLRSTIRALDDIAVGALDPVVDVLRAEAADWVALEAPSTGGATTEVEVDLRYTGQSTDLPVRFAAGVTAADLGESFQESYERIFGLRFDLPLEIAAVRLVATLATDLPQATDGPAGSAAGERPPVGKRSVHFGSRHGRLMTEILDEVADLGDGRSGPLILRRPDTTVVIAPGWRAAPAGAGVIRMERES</sequence>
<dbReference type="PANTHER" id="PTHR11365">
    <property type="entry name" value="5-OXOPROLINASE RELATED"/>
    <property type="match status" value="1"/>
</dbReference>
<evidence type="ECO:0000313" key="3">
    <source>
        <dbReference type="EMBL" id="MTD16277.1"/>
    </source>
</evidence>